<gene>
    <name evidence="2" type="ORF">KGM_214412A</name>
</gene>
<evidence type="ECO:0000313" key="3">
    <source>
        <dbReference type="Proteomes" id="UP000007151"/>
    </source>
</evidence>
<dbReference type="AlphaFoldDB" id="A0A212FCZ1"/>
<keyword evidence="3" id="KW-1185">Reference proteome</keyword>
<dbReference type="InParanoid" id="A0A212FCZ1"/>
<feature type="non-terminal residue" evidence="2">
    <location>
        <position position="75"/>
    </location>
</feature>
<sequence length="75" mass="8218">MCRLCFQNFIPLLLFALASSAATLPAVQMKNGSEILEIADRPSVIQISEPTTQPTMQREALILDIIEGPCKTAEQ</sequence>
<reference evidence="2 3" key="1">
    <citation type="journal article" date="2011" name="Cell">
        <title>The monarch butterfly genome yields insights into long-distance migration.</title>
        <authorList>
            <person name="Zhan S."/>
            <person name="Merlin C."/>
            <person name="Boore J.L."/>
            <person name="Reppert S.M."/>
        </authorList>
    </citation>
    <scope>NUCLEOTIDE SEQUENCE [LARGE SCALE GENOMIC DNA]</scope>
    <source>
        <strain evidence="2">F-2</strain>
    </source>
</reference>
<organism evidence="2 3">
    <name type="scientific">Danaus plexippus plexippus</name>
    <dbReference type="NCBI Taxonomy" id="278856"/>
    <lineage>
        <taxon>Eukaryota</taxon>
        <taxon>Metazoa</taxon>
        <taxon>Ecdysozoa</taxon>
        <taxon>Arthropoda</taxon>
        <taxon>Hexapoda</taxon>
        <taxon>Insecta</taxon>
        <taxon>Pterygota</taxon>
        <taxon>Neoptera</taxon>
        <taxon>Endopterygota</taxon>
        <taxon>Lepidoptera</taxon>
        <taxon>Glossata</taxon>
        <taxon>Ditrysia</taxon>
        <taxon>Papilionoidea</taxon>
        <taxon>Nymphalidae</taxon>
        <taxon>Danainae</taxon>
        <taxon>Danaini</taxon>
        <taxon>Danaina</taxon>
        <taxon>Danaus</taxon>
        <taxon>Danaus</taxon>
    </lineage>
</organism>
<dbReference type="Proteomes" id="UP000007151">
    <property type="component" value="Unassembled WGS sequence"/>
</dbReference>
<feature type="signal peptide" evidence="1">
    <location>
        <begin position="1"/>
        <end position="20"/>
    </location>
</feature>
<feature type="chain" id="PRO_5012916774" evidence="1">
    <location>
        <begin position="21"/>
        <end position="75"/>
    </location>
</feature>
<evidence type="ECO:0000256" key="1">
    <source>
        <dbReference type="SAM" id="SignalP"/>
    </source>
</evidence>
<proteinExistence type="predicted"/>
<keyword evidence="1" id="KW-0732">Signal</keyword>
<dbReference type="EMBL" id="AGBW02009123">
    <property type="protein sequence ID" value="OWR51604.1"/>
    <property type="molecule type" value="Genomic_DNA"/>
</dbReference>
<protein>
    <submittedName>
        <fullName evidence="2">Uncharacterized protein</fullName>
    </submittedName>
</protein>
<comment type="caution">
    <text evidence="2">The sequence shown here is derived from an EMBL/GenBank/DDBJ whole genome shotgun (WGS) entry which is preliminary data.</text>
</comment>
<accession>A0A212FCZ1</accession>
<name>A0A212FCZ1_DANPL</name>
<dbReference type="KEGG" id="dpl:KGM_214412A"/>
<evidence type="ECO:0000313" key="2">
    <source>
        <dbReference type="EMBL" id="OWR51604.1"/>
    </source>
</evidence>